<dbReference type="Pfam" id="PF03411">
    <property type="entry name" value="Peptidase_M74"/>
    <property type="match status" value="1"/>
</dbReference>
<keyword evidence="6" id="KW-0862">Zinc</keyword>
<feature type="disulfide bond" evidence="8">
    <location>
        <begin position="213"/>
        <end position="220"/>
    </location>
</feature>
<keyword evidence="11" id="KW-1185">Reference proteome</keyword>
<feature type="region of interest" description="Disordered" evidence="9">
    <location>
        <begin position="14"/>
        <end position="34"/>
    </location>
</feature>
<dbReference type="GO" id="GO:0008237">
    <property type="term" value="F:metallopeptidase activity"/>
    <property type="evidence" value="ECO:0007669"/>
    <property type="project" value="UniProtKB-KW"/>
</dbReference>
<dbReference type="SUPFAM" id="SSF55166">
    <property type="entry name" value="Hedgehog/DD-peptidase"/>
    <property type="match status" value="1"/>
</dbReference>
<keyword evidence="2" id="KW-0479">Metal-binding</keyword>
<keyword evidence="8" id="KW-1015">Disulfide bond</keyword>
<dbReference type="GO" id="GO:0030288">
    <property type="term" value="C:outer membrane-bounded periplasmic space"/>
    <property type="evidence" value="ECO:0007669"/>
    <property type="project" value="InterPro"/>
</dbReference>
<evidence type="ECO:0000313" key="11">
    <source>
        <dbReference type="Proteomes" id="UP000093173"/>
    </source>
</evidence>
<gene>
    <name evidence="10" type="ORF">A6E14_16590</name>
</gene>
<evidence type="ECO:0000256" key="9">
    <source>
        <dbReference type="SAM" id="MobiDB-lite"/>
    </source>
</evidence>
<keyword evidence="5" id="KW-0378">Hydrolase</keyword>
<dbReference type="PIRSF" id="PIRSF018455">
    <property type="entry name" value="MepA"/>
    <property type="match status" value="1"/>
</dbReference>
<evidence type="ECO:0000256" key="6">
    <source>
        <dbReference type="ARBA" id="ARBA00022833"/>
    </source>
</evidence>
<feature type="region of interest" description="Disordered" evidence="9">
    <location>
        <begin position="220"/>
        <end position="280"/>
    </location>
</feature>
<name>A0A1B9QRH5_9VIBR</name>
<dbReference type="NCBIfam" id="NF006947">
    <property type="entry name" value="PRK09429.1"/>
    <property type="match status" value="1"/>
</dbReference>
<evidence type="ECO:0000256" key="8">
    <source>
        <dbReference type="PIRSR" id="PIRSR018455-2"/>
    </source>
</evidence>
<dbReference type="GO" id="GO:0004252">
    <property type="term" value="F:serine-type endopeptidase activity"/>
    <property type="evidence" value="ECO:0007669"/>
    <property type="project" value="InterPro"/>
</dbReference>
<organism evidence="10 11">
    <name type="scientific">Vibrio genomosp. F10</name>
    <dbReference type="NCBI Taxonomy" id="723171"/>
    <lineage>
        <taxon>Bacteria</taxon>
        <taxon>Pseudomonadati</taxon>
        <taxon>Pseudomonadota</taxon>
        <taxon>Gammaproteobacteria</taxon>
        <taxon>Vibrionales</taxon>
        <taxon>Vibrionaceae</taxon>
        <taxon>Vibrio</taxon>
    </lineage>
</organism>
<keyword evidence="1" id="KW-0645">Protease</keyword>
<keyword evidence="7" id="KW-0482">Metalloprotease</keyword>
<dbReference type="AlphaFoldDB" id="A0A1B9QRH5"/>
<keyword evidence="3" id="KW-0732">Signal</keyword>
<keyword evidence="4" id="KW-0574">Periplasm</keyword>
<evidence type="ECO:0000256" key="1">
    <source>
        <dbReference type="ARBA" id="ARBA00022670"/>
    </source>
</evidence>
<evidence type="ECO:0000256" key="3">
    <source>
        <dbReference type="ARBA" id="ARBA00022729"/>
    </source>
</evidence>
<accession>A0A1B9QRH5</accession>
<sequence length="280" mass="31238">MTCFANAIEATEATEVTPWESKRSPSSHPTESIGSYSNGCLAGAKALPLEGTGYQVLRRDRGRYYGHPNTIHFAQTLAAQSKRNLNSGILIGDISLPQGGRFSSGHSSHQTGLDIDIWLRFADAPLSASQLAKPTPLSVVDIKHYQLTQSHWDPRHFELIKMAASDDQVARIFVHPVIKQTLCDSEQSIERAWLRKVRPWWGHHYHMHVRLKCPKGNPSCLPQKEPPKGDGCGAELASWKPKPQASQPKVSMNKPKEKAKSNKKRLKPMPEQCLTLLKNQ</sequence>
<reference evidence="11" key="1">
    <citation type="submission" date="2016-06" db="EMBL/GenBank/DDBJ databases">
        <authorList>
            <person name="Hehemann J.-H."/>
            <person name="Arevalo P."/>
            <person name="Datta M.S."/>
            <person name="Polz M.F."/>
        </authorList>
    </citation>
    <scope>NUCLEOTIDE SEQUENCE [LARGE SCALE GENOMIC DNA]</scope>
    <source>
        <strain evidence="11">9CSC122</strain>
    </source>
</reference>
<evidence type="ECO:0000313" key="10">
    <source>
        <dbReference type="EMBL" id="OCH68237.1"/>
    </source>
</evidence>
<dbReference type="InterPro" id="IPR005073">
    <property type="entry name" value="Peptidase_M74"/>
</dbReference>
<dbReference type="GO" id="GO:0006508">
    <property type="term" value="P:proteolysis"/>
    <property type="evidence" value="ECO:0007669"/>
    <property type="project" value="UniProtKB-KW"/>
</dbReference>
<dbReference type="EMBL" id="MAJZ01001030">
    <property type="protein sequence ID" value="OCH68237.1"/>
    <property type="molecule type" value="Genomic_DNA"/>
</dbReference>
<feature type="compositionally biased region" description="Polar residues" evidence="9">
    <location>
        <begin position="24"/>
        <end position="34"/>
    </location>
</feature>
<comment type="caution">
    <text evidence="10">The sequence shown here is derived from an EMBL/GenBank/DDBJ whole genome shotgun (WGS) entry which is preliminary data.</text>
</comment>
<evidence type="ECO:0000256" key="5">
    <source>
        <dbReference type="ARBA" id="ARBA00022801"/>
    </source>
</evidence>
<dbReference type="Proteomes" id="UP000093173">
    <property type="component" value="Unassembled WGS sequence"/>
</dbReference>
<evidence type="ECO:0000256" key="2">
    <source>
        <dbReference type="ARBA" id="ARBA00022723"/>
    </source>
</evidence>
<evidence type="ECO:0000256" key="7">
    <source>
        <dbReference type="ARBA" id="ARBA00023049"/>
    </source>
</evidence>
<dbReference type="GO" id="GO:0046872">
    <property type="term" value="F:metal ion binding"/>
    <property type="evidence" value="ECO:0007669"/>
    <property type="project" value="UniProtKB-KW"/>
</dbReference>
<protein>
    <submittedName>
        <fullName evidence="10">Penicillin-insensitive murein endopeptidase</fullName>
    </submittedName>
</protein>
<dbReference type="InterPro" id="IPR009045">
    <property type="entry name" value="Zn_M74/Hedgehog-like"/>
</dbReference>
<proteinExistence type="predicted"/>
<evidence type="ECO:0000256" key="4">
    <source>
        <dbReference type="ARBA" id="ARBA00022764"/>
    </source>
</evidence>
<feature type="disulfide bond" evidence="8">
    <location>
        <begin position="183"/>
        <end position="232"/>
    </location>
</feature>
<dbReference type="Gene3D" id="3.30.1380.10">
    <property type="match status" value="1"/>
</dbReference>